<evidence type="ECO:0000313" key="1">
    <source>
        <dbReference type="EMBL" id="TYH08607.1"/>
    </source>
</evidence>
<sequence>MNKLQSLSISSIKDDEFLQLQSMSYPPVSLRKLCLRGRLTKLPDWVSKLHNLVRIGLHWSRISDDSLKILGVLPKLLKFQLTNEI</sequence>
<gene>
    <name evidence="1" type="ORF">ES288_A07G029300v1</name>
</gene>
<organism evidence="1 2">
    <name type="scientific">Gossypium darwinii</name>
    <name type="common">Darwin's cotton</name>
    <name type="synonym">Gossypium barbadense var. darwinii</name>
    <dbReference type="NCBI Taxonomy" id="34276"/>
    <lineage>
        <taxon>Eukaryota</taxon>
        <taxon>Viridiplantae</taxon>
        <taxon>Streptophyta</taxon>
        <taxon>Embryophyta</taxon>
        <taxon>Tracheophyta</taxon>
        <taxon>Spermatophyta</taxon>
        <taxon>Magnoliopsida</taxon>
        <taxon>eudicotyledons</taxon>
        <taxon>Gunneridae</taxon>
        <taxon>Pentapetalae</taxon>
        <taxon>rosids</taxon>
        <taxon>malvids</taxon>
        <taxon>Malvales</taxon>
        <taxon>Malvaceae</taxon>
        <taxon>Malvoideae</taxon>
        <taxon>Gossypium</taxon>
    </lineage>
</organism>
<dbReference type="InterPro" id="IPR032675">
    <property type="entry name" value="LRR_dom_sf"/>
</dbReference>
<proteinExistence type="predicted"/>
<keyword evidence="2" id="KW-1185">Reference proteome</keyword>
<protein>
    <recommendedName>
        <fullName evidence="3">NB-ARC domain-containing protein</fullName>
    </recommendedName>
</protein>
<reference evidence="1 2" key="1">
    <citation type="submission" date="2019-06" db="EMBL/GenBank/DDBJ databases">
        <title>WGS assembly of Gossypium darwinii.</title>
        <authorList>
            <person name="Chen Z.J."/>
            <person name="Sreedasyam A."/>
            <person name="Ando A."/>
            <person name="Song Q."/>
            <person name="De L."/>
            <person name="Hulse-Kemp A."/>
            <person name="Ding M."/>
            <person name="Ye W."/>
            <person name="Kirkbride R."/>
            <person name="Jenkins J."/>
            <person name="Plott C."/>
            <person name="Lovell J."/>
            <person name="Lin Y.-M."/>
            <person name="Vaughn R."/>
            <person name="Liu B."/>
            <person name="Li W."/>
            <person name="Simpson S."/>
            <person name="Scheffler B."/>
            <person name="Saski C."/>
            <person name="Grover C."/>
            <person name="Hu G."/>
            <person name="Conover J."/>
            <person name="Carlson J."/>
            <person name="Shu S."/>
            <person name="Boston L."/>
            <person name="Williams M."/>
            <person name="Peterson D."/>
            <person name="Mcgee K."/>
            <person name="Jones D."/>
            <person name="Wendel J."/>
            <person name="Stelly D."/>
            <person name="Grimwood J."/>
            <person name="Schmutz J."/>
        </authorList>
    </citation>
    <scope>NUCLEOTIDE SEQUENCE [LARGE SCALE GENOMIC DNA]</scope>
    <source>
        <strain evidence="1">1808015.09</strain>
    </source>
</reference>
<accession>A0A5D2FRA6</accession>
<evidence type="ECO:0008006" key="3">
    <source>
        <dbReference type="Google" id="ProtNLM"/>
    </source>
</evidence>
<name>A0A5D2FRA6_GOSDA</name>
<dbReference type="Gene3D" id="3.80.10.10">
    <property type="entry name" value="Ribonuclease Inhibitor"/>
    <property type="match status" value="1"/>
</dbReference>
<dbReference type="Proteomes" id="UP000323506">
    <property type="component" value="Chromosome A07"/>
</dbReference>
<evidence type="ECO:0000313" key="2">
    <source>
        <dbReference type="Proteomes" id="UP000323506"/>
    </source>
</evidence>
<dbReference type="EMBL" id="CM017694">
    <property type="protein sequence ID" value="TYH08607.1"/>
    <property type="molecule type" value="Genomic_DNA"/>
</dbReference>
<dbReference type="AlphaFoldDB" id="A0A5D2FRA6"/>
<dbReference type="SUPFAM" id="SSF52047">
    <property type="entry name" value="RNI-like"/>
    <property type="match status" value="1"/>
</dbReference>